<dbReference type="InterPro" id="IPR000008">
    <property type="entry name" value="C2_dom"/>
</dbReference>
<dbReference type="PANTHER" id="PTHR45911:SF4">
    <property type="entry name" value="MULTIPLE C2 AND TRANSMEMBRANE DOMAIN-CONTAINING PROTEIN"/>
    <property type="match status" value="1"/>
</dbReference>
<organism evidence="5 6">
    <name type="scientific">Leptidea sinapis</name>
    <dbReference type="NCBI Taxonomy" id="189913"/>
    <lineage>
        <taxon>Eukaryota</taxon>
        <taxon>Metazoa</taxon>
        <taxon>Ecdysozoa</taxon>
        <taxon>Arthropoda</taxon>
        <taxon>Hexapoda</taxon>
        <taxon>Insecta</taxon>
        <taxon>Pterygota</taxon>
        <taxon>Neoptera</taxon>
        <taxon>Endopterygota</taxon>
        <taxon>Lepidoptera</taxon>
        <taxon>Glossata</taxon>
        <taxon>Ditrysia</taxon>
        <taxon>Papilionoidea</taxon>
        <taxon>Pieridae</taxon>
        <taxon>Dismorphiinae</taxon>
        <taxon>Leptidea</taxon>
    </lineage>
</organism>
<dbReference type="SMART" id="SM00239">
    <property type="entry name" value="C2"/>
    <property type="match status" value="2"/>
</dbReference>
<dbReference type="InterPro" id="IPR035892">
    <property type="entry name" value="C2_domain_sf"/>
</dbReference>
<proteinExistence type="predicted"/>
<feature type="domain" description="C2" evidence="4">
    <location>
        <begin position="182"/>
        <end position="304"/>
    </location>
</feature>
<feature type="domain" description="C2" evidence="4">
    <location>
        <begin position="29"/>
        <end position="146"/>
    </location>
</feature>
<dbReference type="AlphaFoldDB" id="A0A5E4Q7J2"/>
<dbReference type="EMBL" id="FZQP02001892">
    <property type="protein sequence ID" value="VVC94197.1"/>
    <property type="molecule type" value="Genomic_DNA"/>
</dbReference>
<evidence type="ECO:0000256" key="3">
    <source>
        <dbReference type="SAM" id="Phobius"/>
    </source>
</evidence>
<evidence type="ECO:0000313" key="6">
    <source>
        <dbReference type="Proteomes" id="UP000324832"/>
    </source>
</evidence>
<dbReference type="Gene3D" id="2.60.40.150">
    <property type="entry name" value="C2 domain"/>
    <property type="match status" value="2"/>
</dbReference>
<evidence type="ECO:0000313" key="5">
    <source>
        <dbReference type="EMBL" id="VVC94197.1"/>
    </source>
</evidence>
<dbReference type="Proteomes" id="UP000324832">
    <property type="component" value="Unassembled WGS sequence"/>
</dbReference>
<gene>
    <name evidence="5" type="ORF">LSINAPIS_LOCUS6204</name>
</gene>
<protein>
    <recommendedName>
        <fullName evidence="4">C2 domain-containing protein</fullName>
    </recommendedName>
</protein>
<reference evidence="5 6" key="1">
    <citation type="submission" date="2017-07" db="EMBL/GenBank/DDBJ databases">
        <authorList>
            <person name="Talla V."/>
            <person name="Backstrom N."/>
        </authorList>
    </citation>
    <scope>NUCLEOTIDE SEQUENCE [LARGE SCALE GENOMIC DNA]</scope>
</reference>
<feature type="transmembrane region" description="Helical" evidence="3">
    <location>
        <begin position="490"/>
        <end position="515"/>
    </location>
</feature>
<evidence type="ECO:0000256" key="1">
    <source>
        <dbReference type="ARBA" id="ARBA00022723"/>
    </source>
</evidence>
<keyword evidence="1" id="KW-0479">Metal-binding</keyword>
<keyword evidence="3" id="KW-0472">Membrane</keyword>
<keyword evidence="3" id="KW-0812">Transmembrane</keyword>
<sequence length="573" mass="66339">MDPLSPTALAVPNQIMGRIGNGLTLLRDHGKKVQKYLRKNRKFEVLKKSWKSTVNIILVEAKDLPDCANTNSNGLYCKFRLGNESHKSKQVHKSKATWRERFNIHLYEDNLLEVKVLHKNKQKVFMGRCVIDLAHLEMERTHDLWQELECGYGSLHLLITILGSGRPPPTDNIPTTNGFITDTTADEKYLWYNLMDSWDEVGQLSVTVHGAKGLSALNLSGNVSAYCMLELDNSRVKTHVVRGTPEPNWNKSFTFAVNDITSAIDITVYEESMIHSMKGEMLGKVSIPLLRINNNEMKWYALKDRNKKKEARGDCPRILLEMAVVWNPLKATMRVLRPKEVKYVQKPPKFDIPLILYNLRFIKGIFKAFQAGNECFKRVFEWDNQEKSVLALGAWLTFWYFFRMWMTPLLLLIPFIHYWLIQRNSNTLVTLNQADDDCSDEETDAPKDEKTIKNRINELQDFTITIKNGIDYIVSLIERLHNLTKFSVPYLSYLVMLVLVVLAVAFYLIPANYFFMAFGVYKFTRKFLNPNRVPNNDILDFVSRVPDNALLKQWRELKVPESDLNRSDSSKTR</sequence>
<feature type="transmembrane region" description="Helical" evidence="3">
    <location>
        <begin position="400"/>
        <end position="421"/>
    </location>
</feature>
<keyword evidence="6" id="KW-1185">Reference proteome</keyword>
<dbReference type="SUPFAM" id="SSF49562">
    <property type="entry name" value="C2 domain (Calcium/lipid-binding domain, CaLB)"/>
    <property type="match status" value="2"/>
</dbReference>
<dbReference type="PROSITE" id="PS50004">
    <property type="entry name" value="C2"/>
    <property type="match status" value="2"/>
</dbReference>
<accession>A0A5E4Q7J2</accession>
<evidence type="ECO:0000259" key="4">
    <source>
        <dbReference type="PROSITE" id="PS50004"/>
    </source>
</evidence>
<dbReference type="Pfam" id="PF00168">
    <property type="entry name" value="C2"/>
    <property type="match status" value="2"/>
</dbReference>
<name>A0A5E4Q7J2_9NEOP</name>
<keyword evidence="2" id="KW-0106">Calcium</keyword>
<keyword evidence="3" id="KW-1133">Transmembrane helix</keyword>
<dbReference type="GO" id="GO:0016020">
    <property type="term" value="C:membrane"/>
    <property type="evidence" value="ECO:0007669"/>
    <property type="project" value="TreeGrafter"/>
</dbReference>
<dbReference type="PANTHER" id="PTHR45911">
    <property type="entry name" value="C2 DOMAIN-CONTAINING PROTEIN"/>
    <property type="match status" value="1"/>
</dbReference>
<dbReference type="GO" id="GO:0005509">
    <property type="term" value="F:calcium ion binding"/>
    <property type="evidence" value="ECO:0007669"/>
    <property type="project" value="TreeGrafter"/>
</dbReference>
<evidence type="ECO:0000256" key="2">
    <source>
        <dbReference type="ARBA" id="ARBA00022837"/>
    </source>
</evidence>